<evidence type="ECO:0000313" key="4">
    <source>
        <dbReference type="Proteomes" id="UP000807469"/>
    </source>
</evidence>
<dbReference type="PANTHER" id="PTHR10622:SF10">
    <property type="entry name" value="HET DOMAIN-CONTAINING PROTEIN"/>
    <property type="match status" value="1"/>
</dbReference>
<dbReference type="EMBL" id="MU155155">
    <property type="protein sequence ID" value="KAF9483336.1"/>
    <property type="molecule type" value="Genomic_DNA"/>
</dbReference>
<feature type="compositionally biased region" description="Basic residues" evidence="1">
    <location>
        <begin position="1"/>
        <end position="11"/>
    </location>
</feature>
<sequence length="698" mass="78198">MAQKPFRKRRPSAPTETLHNVEQTPEIQPIAQPNSNEKELDSGQASTGNTEGTKTHASLLLTALRNVIIPLVKAAVSQSSKDLDEDAEDVLKGREGENLLSALQKYISGVIRDGTKARVVDFKELSEDVETSKKADNNEVATTQANEGLKLGKSPDVAEDMVIFRITAASYREKVSLAEVLASLRERVFNELPIRLLFFHKSDTDSSKLQISLVERGGVYAFLEQKFLKSLVTRHEEIPNTYVASYKDHPIYAGCRYAILSHTWLCSSPEVTYDDWRNGNLDLSHEGYKKLVNFCNVAEADYGLTFGWMDTVCIDKSSSSELDESIRSMYKWYRNATICITYLEGTSATENMASDRWFTRGWTLQELIAPRRLKFYNCNWKKLLPADIKSDKSEKDIRKIIWQATGILPDHLDPSTISHISISNKLRWAAKRQVTRGEDTAYSLMGLFGVNMSIAYGEGVGRAFSRLLNEILITTSNQGIVDVFNFGGGHVLEGYSMSGKLLPASPKPYLFRSDFQYSTGPLIEPLTITHLGLRIPVLLLPAAVGTPNSEEYTPIGNYFSDPVSYATVDVDDTKSLWSTFPTCLNILDINSADETGSKWMGTSFRCVVAVLNCAAAPDDMDIRIPSRCLACAYVRVLDSLDQEIAQVNLTTKLKKVPTMNPITFQLYNKSMPEFDKEFYTVPRSELPLHGMRFLTMYL</sequence>
<feature type="compositionally biased region" description="Polar residues" evidence="1">
    <location>
        <begin position="14"/>
        <end position="35"/>
    </location>
</feature>
<dbReference type="AlphaFoldDB" id="A0A9P6CWU7"/>
<evidence type="ECO:0000313" key="3">
    <source>
        <dbReference type="EMBL" id="KAF9483336.1"/>
    </source>
</evidence>
<evidence type="ECO:0000256" key="1">
    <source>
        <dbReference type="SAM" id="MobiDB-lite"/>
    </source>
</evidence>
<reference evidence="3" key="1">
    <citation type="submission" date="2020-11" db="EMBL/GenBank/DDBJ databases">
        <authorList>
            <consortium name="DOE Joint Genome Institute"/>
            <person name="Ahrendt S."/>
            <person name="Riley R."/>
            <person name="Andreopoulos W."/>
            <person name="Labutti K."/>
            <person name="Pangilinan J."/>
            <person name="Ruiz-Duenas F.J."/>
            <person name="Barrasa J.M."/>
            <person name="Sanchez-Garcia M."/>
            <person name="Camarero S."/>
            <person name="Miyauchi S."/>
            <person name="Serrano A."/>
            <person name="Linde D."/>
            <person name="Babiker R."/>
            <person name="Drula E."/>
            <person name="Ayuso-Fernandez I."/>
            <person name="Pacheco R."/>
            <person name="Padilla G."/>
            <person name="Ferreira P."/>
            <person name="Barriuso J."/>
            <person name="Kellner H."/>
            <person name="Castanera R."/>
            <person name="Alfaro M."/>
            <person name="Ramirez L."/>
            <person name="Pisabarro A.G."/>
            <person name="Kuo A."/>
            <person name="Tritt A."/>
            <person name="Lipzen A."/>
            <person name="He G."/>
            <person name="Yan M."/>
            <person name="Ng V."/>
            <person name="Cullen D."/>
            <person name="Martin F."/>
            <person name="Rosso M.-N."/>
            <person name="Henrissat B."/>
            <person name="Hibbett D."/>
            <person name="Martinez A.T."/>
            <person name="Grigoriev I.V."/>
        </authorList>
    </citation>
    <scope>NUCLEOTIDE SEQUENCE</scope>
    <source>
        <strain evidence="3">CIRM-BRFM 674</strain>
    </source>
</reference>
<comment type="caution">
    <text evidence="3">The sequence shown here is derived from an EMBL/GenBank/DDBJ whole genome shotgun (WGS) entry which is preliminary data.</text>
</comment>
<accession>A0A9P6CWU7</accession>
<evidence type="ECO:0000259" key="2">
    <source>
        <dbReference type="Pfam" id="PF06985"/>
    </source>
</evidence>
<dbReference type="PANTHER" id="PTHR10622">
    <property type="entry name" value="HET DOMAIN-CONTAINING PROTEIN"/>
    <property type="match status" value="1"/>
</dbReference>
<gene>
    <name evidence="3" type="ORF">BDN70DRAFT_918535</name>
</gene>
<name>A0A9P6CWU7_9AGAR</name>
<feature type="compositionally biased region" description="Polar residues" evidence="1">
    <location>
        <begin position="43"/>
        <end position="53"/>
    </location>
</feature>
<dbReference type="Proteomes" id="UP000807469">
    <property type="component" value="Unassembled WGS sequence"/>
</dbReference>
<feature type="region of interest" description="Disordered" evidence="1">
    <location>
        <begin position="1"/>
        <end position="53"/>
    </location>
</feature>
<protein>
    <recommendedName>
        <fullName evidence="2">Heterokaryon incompatibility domain-containing protein</fullName>
    </recommendedName>
</protein>
<dbReference type="InterPro" id="IPR010730">
    <property type="entry name" value="HET"/>
</dbReference>
<organism evidence="3 4">
    <name type="scientific">Pholiota conissans</name>
    <dbReference type="NCBI Taxonomy" id="109636"/>
    <lineage>
        <taxon>Eukaryota</taxon>
        <taxon>Fungi</taxon>
        <taxon>Dikarya</taxon>
        <taxon>Basidiomycota</taxon>
        <taxon>Agaricomycotina</taxon>
        <taxon>Agaricomycetes</taxon>
        <taxon>Agaricomycetidae</taxon>
        <taxon>Agaricales</taxon>
        <taxon>Agaricineae</taxon>
        <taxon>Strophariaceae</taxon>
        <taxon>Pholiota</taxon>
    </lineage>
</organism>
<keyword evidence="4" id="KW-1185">Reference proteome</keyword>
<dbReference type="Pfam" id="PF06985">
    <property type="entry name" value="HET"/>
    <property type="match status" value="1"/>
</dbReference>
<dbReference type="OrthoDB" id="5122891at2759"/>
<feature type="domain" description="Heterokaryon incompatibility" evidence="2">
    <location>
        <begin position="257"/>
        <end position="350"/>
    </location>
</feature>
<proteinExistence type="predicted"/>